<dbReference type="AlphaFoldDB" id="A0A2P4YBW6"/>
<evidence type="ECO:0000313" key="1">
    <source>
        <dbReference type="EMBL" id="POM75306.1"/>
    </source>
</evidence>
<sequence length="61" mass="6461">MLSSKIHRSVLPAASASSKWVNAHSNKHFAVMDPSTDKEIARVANMGRVETDEAIAAALAA</sequence>
<organism evidence="1 2">
    <name type="scientific">Phytophthora palmivora</name>
    <dbReference type="NCBI Taxonomy" id="4796"/>
    <lineage>
        <taxon>Eukaryota</taxon>
        <taxon>Sar</taxon>
        <taxon>Stramenopiles</taxon>
        <taxon>Oomycota</taxon>
        <taxon>Peronosporomycetes</taxon>
        <taxon>Peronosporales</taxon>
        <taxon>Peronosporaceae</taxon>
        <taxon>Phytophthora</taxon>
    </lineage>
</organism>
<keyword evidence="2" id="KW-1185">Reference proteome</keyword>
<feature type="non-terminal residue" evidence="1">
    <location>
        <position position="61"/>
    </location>
</feature>
<dbReference type="EMBL" id="NCKW01003905">
    <property type="protein sequence ID" value="POM75306.1"/>
    <property type="molecule type" value="Genomic_DNA"/>
</dbReference>
<dbReference type="InterPro" id="IPR016161">
    <property type="entry name" value="Ald_DH/histidinol_DH"/>
</dbReference>
<name>A0A2P4YBW6_9STRA</name>
<evidence type="ECO:0000313" key="2">
    <source>
        <dbReference type="Proteomes" id="UP000237271"/>
    </source>
</evidence>
<dbReference type="GO" id="GO:0016491">
    <property type="term" value="F:oxidoreductase activity"/>
    <property type="evidence" value="ECO:0007669"/>
    <property type="project" value="InterPro"/>
</dbReference>
<accession>A0A2P4YBW6</accession>
<dbReference type="Gene3D" id="3.40.605.10">
    <property type="entry name" value="Aldehyde Dehydrogenase, Chain A, domain 1"/>
    <property type="match status" value="1"/>
</dbReference>
<gene>
    <name evidence="1" type="ORF">PHPALM_7604</name>
</gene>
<comment type="caution">
    <text evidence="1">The sequence shown here is derived from an EMBL/GenBank/DDBJ whole genome shotgun (WGS) entry which is preliminary data.</text>
</comment>
<protein>
    <submittedName>
        <fullName evidence="1">Succinate semialdehyde dehydrogenase, mitochondrial</fullName>
    </submittedName>
</protein>
<dbReference type="InterPro" id="IPR016162">
    <property type="entry name" value="Ald_DH_N"/>
</dbReference>
<dbReference type="Proteomes" id="UP000237271">
    <property type="component" value="Unassembled WGS sequence"/>
</dbReference>
<dbReference type="SUPFAM" id="SSF53720">
    <property type="entry name" value="ALDH-like"/>
    <property type="match status" value="1"/>
</dbReference>
<proteinExistence type="predicted"/>
<reference evidence="1 2" key="1">
    <citation type="journal article" date="2017" name="Genome Biol. Evol.">
        <title>Phytophthora megakarya and P. palmivora, closely related causal agents of cacao black pod rot, underwent increases in genome sizes and gene numbers by different mechanisms.</title>
        <authorList>
            <person name="Ali S.S."/>
            <person name="Shao J."/>
            <person name="Lary D.J."/>
            <person name="Kronmiller B."/>
            <person name="Shen D."/>
            <person name="Strem M.D."/>
            <person name="Amoako-Attah I."/>
            <person name="Akrofi A.Y."/>
            <person name="Begoude B.A."/>
            <person name="Ten Hoopen G.M."/>
            <person name="Coulibaly K."/>
            <person name="Kebe B.I."/>
            <person name="Melnick R.L."/>
            <person name="Guiltinan M.J."/>
            <person name="Tyler B.M."/>
            <person name="Meinhardt L.W."/>
            <person name="Bailey B.A."/>
        </authorList>
    </citation>
    <scope>NUCLEOTIDE SEQUENCE [LARGE SCALE GENOMIC DNA]</scope>
    <source>
        <strain evidence="2">sbr112.9</strain>
    </source>
</reference>